<proteinExistence type="inferred from homology"/>
<evidence type="ECO:0000256" key="4">
    <source>
        <dbReference type="PROSITE-ProRule" id="PRU10055"/>
    </source>
</evidence>
<dbReference type="InterPro" id="IPR033132">
    <property type="entry name" value="GH_1_N_CS"/>
</dbReference>
<dbReference type="EMBL" id="JXRP01000018">
    <property type="protein sequence ID" value="KIL45174.1"/>
    <property type="molecule type" value="Genomic_DNA"/>
</dbReference>
<keyword evidence="3 6" id="KW-0326">Glycosidase</keyword>
<dbReference type="STRING" id="889306.KP78_27180"/>
<dbReference type="GO" id="GO:0008422">
    <property type="term" value="F:beta-glucosidase activity"/>
    <property type="evidence" value="ECO:0007669"/>
    <property type="project" value="TreeGrafter"/>
</dbReference>
<dbReference type="PATRIC" id="fig|889306.3.peg.2731"/>
<protein>
    <submittedName>
        <fullName evidence="7">6-phospho-beta-glucosidase</fullName>
    </submittedName>
</protein>
<dbReference type="SUPFAM" id="SSF51445">
    <property type="entry name" value="(Trans)glycosidases"/>
    <property type="match status" value="1"/>
</dbReference>
<keyword evidence="2 6" id="KW-0378">Hydrolase</keyword>
<feature type="active site" description="Nucleophile" evidence="4">
    <location>
        <position position="365"/>
    </location>
</feature>
<dbReference type="GO" id="GO:0005829">
    <property type="term" value="C:cytosol"/>
    <property type="evidence" value="ECO:0007669"/>
    <property type="project" value="TreeGrafter"/>
</dbReference>
<gene>
    <name evidence="7" type="ORF">KP78_27180</name>
</gene>
<dbReference type="FunFam" id="3.20.20.80:FF:000004">
    <property type="entry name" value="Beta-glucosidase 6-phospho-beta-glucosidase"/>
    <property type="match status" value="1"/>
</dbReference>
<dbReference type="RefSeq" id="WP_041089470.1">
    <property type="nucleotide sequence ID" value="NZ_JXRP01000018.1"/>
</dbReference>
<dbReference type="PANTHER" id="PTHR10353:SF122">
    <property type="entry name" value="6-PHOSPHO-BETA-GLUCOSIDASE ASCB-RELATED"/>
    <property type="match status" value="1"/>
</dbReference>
<dbReference type="InterPro" id="IPR001360">
    <property type="entry name" value="Glyco_hydro_1"/>
</dbReference>
<dbReference type="Proteomes" id="UP000031938">
    <property type="component" value="Unassembled WGS sequence"/>
</dbReference>
<dbReference type="PANTHER" id="PTHR10353">
    <property type="entry name" value="GLYCOSYL HYDROLASE"/>
    <property type="match status" value="1"/>
</dbReference>
<evidence type="ECO:0000256" key="1">
    <source>
        <dbReference type="ARBA" id="ARBA00010838"/>
    </source>
</evidence>
<reference evidence="7 8" key="1">
    <citation type="submission" date="2015-01" db="EMBL/GenBank/DDBJ databases">
        <title>Genome sequencing of Jeotgalibacillus soli.</title>
        <authorList>
            <person name="Goh K.M."/>
            <person name="Chan K.-G."/>
            <person name="Yaakop A.S."/>
            <person name="Ee R."/>
            <person name="Gan H.M."/>
            <person name="Chan C.S."/>
        </authorList>
    </citation>
    <scope>NUCLEOTIDE SEQUENCE [LARGE SCALE GENOMIC DNA]</scope>
    <source>
        <strain evidence="7 8">P9</strain>
    </source>
</reference>
<accession>A0A0C2RTV5</accession>
<dbReference type="OrthoDB" id="108629at2"/>
<dbReference type="PROSITE" id="PS00572">
    <property type="entry name" value="GLYCOSYL_HYDROL_F1_1"/>
    <property type="match status" value="1"/>
</dbReference>
<evidence type="ECO:0000256" key="5">
    <source>
        <dbReference type="RuleBase" id="RU003690"/>
    </source>
</evidence>
<dbReference type="PRINTS" id="PR00131">
    <property type="entry name" value="GLHYDRLASE1"/>
</dbReference>
<evidence type="ECO:0000256" key="6">
    <source>
        <dbReference type="RuleBase" id="RU004468"/>
    </source>
</evidence>
<dbReference type="Pfam" id="PF00232">
    <property type="entry name" value="Glyco_hydro_1"/>
    <property type="match status" value="1"/>
</dbReference>
<evidence type="ECO:0000256" key="3">
    <source>
        <dbReference type="ARBA" id="ARBA00023295"/>
    </source>
</evidence>
<dbReference type="InterPro" id="IPR018120">
    <property type="entry name" value="Glyco_hydro_1_AS"/>
</dbReference>
<comment type="similarity">
    <text evidence="1 5">Belongs to the glycosyl hydrolase 1 family.</text>
</comment>
<evidence type="ECO:0000313" key="8">
    <source>
        <dbReference type="Proteomes" id="UP000031938"/>
    </source>
</evidence>
<dbReference type="AlphaFoldDB" id="A0A0C2RTV5"/>
<keyword evidence="8" id="KW-1185">Reference proteome</keyword>
<organism evidence="7 8">
    <name type="scientific">Jeotgalibacillus soli</name>
    <dbReference type="NCBI Taxonomy" id="889306"/>
    <lineage>
        <taxon>Bacteria</taxon>
        <taxon>Bacillati</taxon>
        <taxon>Bacillota</taxon>
        <taxon>Bacilli</taxon>
        <taxon>Bacillales</taxon>
        <taxon>Caryophanaceae</taxon>
        <taxon>Jeotgalibacillus</taxon>
    </lineage>
</organism>
<name>A0A0C2RTV5_9BACL</name>
<dbReference type="Gene3D" id="3.20.20.80">
    <property type="entry name" value="Glycosidases"/>
    <property type="match status" value="1"/>
</dbReference>
<evidence type="ECO:0000313" key="7">
    <source>
        <dbReference type="EMBL" id="KIL45174.1"/>
    </source>
</evidence>
<sequence length="466" mass="53590">MNKTKSFPKDFLWGGAIAANQAEGAYLEDGKGLSTADLMPYGLMKGIQENSTDLNLYHEAVDFYHHYKEDIAMFAEMGFKVFRTSIAWSRIFPKGDELIPNEKGLEFYDNLFDELLTYGIEPIVTISHFETPWHLVKENGGWKNRKTIDHYIRYCETIFTRYKDKVKYWIGFNEINNIHTIPTAGGGILIEENENRLQAIYQASHHMFVASALATKLCQEIITDAKMGAMLSLSGVYPNTCHPDDVFETYELRRRSLFFSDVLLRGTYPSYINRIWDKHGVQVKMEGNDLELIKKHTADYLGFSYYRSTTHKAGTPILGHTGGITGTPNPFLESTSWGWQIDSKGLRYVCNELYDRYQKPLFIIENGMGTNDEIVNGEINDDYRIDYIKVHLKEMKEAIDDGVELMGYTYWGPIDIVSAGTGELKKRYGFIYVDRDNEGKGTFKRLKKKSFNWYKKVIETNGADLE</sequence>
<comment type="caution">
    <text evidence="7">The sequence shown here is derived from an EMBL/GenBank/DDBJ whole genome shotgun (WGS) entry which is preliminary data.</text>
</comment>
<evidence type="ECO:0000256" key="2">
    <source>
        <dbReference type="ARBA" id="ARBA00022801"/>
    </source>
</evidence>
<dbReference type="GO" id="GO:0016052">
    <property type="term" value="P:carbohydrate catabolic process"/>
    <property type="evidence" value="ECO:0007669"/>
    <property type="project" value="TreeGrafter"/>
</dbReference>
<dbReference type="PROSITE" id="PS00653">
    <property type="entry name" value="GLYCOSYL_HYDROL_F1_2"/>
    <property type="match status" value="1"/>
</dbReference>
<dbReference type="InterPro" id="IPR017853">
    <property type="entry name" value="GH"/>
</dbReference>